<dbReference type="InterPro" id="IPR037185">
    <property type="entry name" value="EmrE-like"/>
</dbReference>
<keyword evidence="8" id="KW-1185">Reference proteome</keyword>
<dbReference type="EMBL" id="CAJFCI010000039">
    <property type="protein sequence ID" value="CAD5107748.1"/>
    <property type="molecule type" value="Genomic_DNA"/>
</dbReference>
<proteinExistence type="predicted"/>
<dbReference type="Proteomes" id="UP000583387">
    <property type="component" value="Unassembled WGS sequence"/>
</dbReference>
<reference evidence="7 8" key="1">
    <citation type="submission" date="2020-08" db="EMBL/GenBank/DDBJ databases">
        <authorList>
            <person name="Criscuolo A."/>
        </authorList>
    </citation>
    <scope>NUCLEOTIDE SEQUENCE [LARGE SCALE GENOMIC DNA]</scope>
    <source>
        <strain evidence="7">CIP111764</strain>
    </source>
</reference>
<dbReference type="Pfam" id="PF00892">
    <property type="entry name" value="EamA"/>
    <property type="match status" value="2"/>
</dbReference>
<sequence>MKPADLLRLFSLAAIWGASFLFMRMLVPEIGAVSTAFFRVLLSALGLLALLGLLRCHWDFRGMLGRTLVIGVVSSGIPFAMYALAARVLPAGYSAIFNATTPLMGALIGTLFYGEALSAAKGAGVLLGLAGVALLTGAGPVGIDAQVLLAALACLAATTCYGLSSFMTKRWVTDRGGLDSRLVALGSQLGATLCLLPLFAWQAPAMPLAPLAEPSVWLALGALGLVCTAFAYIIFFRLLADIGPLRTLTVTFLIPPFGVLWGVLLLDESLSWAHLYGGLLIALALWLVLKPARPALQAEASS</sequence>
<accession>A0A7U7EMH3</accession>
<evidence type="ECO:0000313" key="8">
    <source>
        <dbReference type="Proteomes" id="UP000583387"/>
    </source>
</evidence>
<comment type="caution">
    <text evidence="7">The sequence shown here is derived from an EMBL/GenBank/DDBJ whole genome shotgun (WGS) entry which is preliminary data.</text>
</comment>
<evidence type="ECO:0000256" key="5">
    <source>
        <dbReference type="SAM" id="Phobius"/>
    </source>
</evidence>
<feature type="transmembrane region" description="Helical" evidence="5">
    <location>
        <begin position="149"/>
        <end position="168"/>
    </location>
</feature>
<name>A0A7U7EMH3_9GAMM</name>
<feature type="transmembrane region" description="Helical" evidence="5">
    <location>
        <begin position="180"/>
        <end position="203"/>
    </location>
</feature>
<protein>
    <submittedName>
        <fullName evidence="7">IS1595 family transposase ISBsp7</fullName>
    </submittedName>
</protein>
<keyword evidence="3 5" id="KW-1133">Transmembrane helix</keyword>
<evidence type="ECO:0000256" key="1">
    <source>
        <dbReference type="ARBA" id="ARBA00004141"/>
    </source>
</evidence>
<dbReference type="InterPro" id="IPR000620">
    <property type="entry name" value="EamA_dom"/>
</dbReference>
<feature type="transmembrane region" description="Helical" evidence="5">
    <location>
        <begin position="215"/>
        <end position="235"/>
    </location>
</feature>
<dbReference type="InterPro" id="IPR050638">
    <property type="entry name" value="AA-Vitamin_Transporters"/>
</dbReference>
<evidence type="ECO:0000256" key="2">
    <source>
        <dbReference type="ARBA" id="ARBA00022692"/>
    </source>
</evidence>
<keyword evidence="4 5" id="KW-0472">Membrane</keyword>
<feature type="domain" description="EamA" evidence="6">
    <location>
        <begin position="149"/>
        <end position="289"/>
    </location>
</feature>
<feature type="transmembrane region" description="Helical" evidence="5">
    <location>
        <begin position="33"/>
        <end position="54"/>
    </location>
</feature>
<feature type="transmembrane region" description="Helical" evidence="5">
    <location>
        <begin position="247"/>
        <end position="266"/>
    </location>
</feature>
<dbReference type="SUPFAM" id="SSF103481">
    <property type="entry name" value="Multidrug resistance efflux transporter EmrE"/>
    <property type="match status" value="2"/>
</dbReference>
<dbReference type="PANTHER" id="PTHR32322">
    <property type="entry name" value="INNER MEMBRANE TRANSPORTER"/>
    <property type="match status" value="1"/>
</dbReference>
<dbReference type="Gene3D" id="1.10.3730.20">
    <property type="match status" value="1"/>
</dbReference>
<dbReference type="GO" id="GO:0016020">
    <property type="term" value="C:membrane"/>
    <property type="evidence" value="ECO:0007669"/>
    <property type="project" value="UniProtKB-SubCell"/>
</dbReference>
<evidence type="ECO:0000259" key="6">
    <source>
        <dbReference type="Pfam" id="PF00892"/>
    </source>
</evidence>
<evidence type="ECO:0000256" key="3">
    <source>
        <dbReference type="ARBA" id="ARBA00022989"/>
    </source>
</evidence>
<feature type="domain" description="EamA" evidence="6">
    <location>
        <begin position="9"/>
        <end position="136"/>
    </location>
</feature>
<feature type="transmembrane region" description="Helical" evidence="5">
    <location>
        <begin position="7"/>
        <end position="27"/>
    </location>
</feature>
<dbReference type="PANTHER" id="PTHR32322:SF9">
    <property type="entry name" value="AMINO-ACID METABOLITE EFFLUX PUMP-RELATED"/>
    <property type="match status" value="1"/>
</dbReference>
<evidence type="ECO:0000256" key="4">
    <source>
        <dbReference type="ARBA" id="ARBA00023136"/>
    </source>
</evidence>
<feature type="transmembrane region" description="Helical" evidence="5">
    <location>
        <begin position="125"/>
        <end position="143"/>
    </location>
</feature>
<feature type="transmembrane region" description="Helical" evidence="5">
    <location>
        <begin position="91"/>
        <end position="113"/>
    </location>
</feature>
<dbReference type="AlphaFoldDB" id="A0A7U7EMH3"/>
<evidence type="ECO:0000313" key="7">
    <source>
        <dbReference type="EMBL" id="CAD5107748.1"/>
    </source>
</evidence>
<gene>
    <name evidence="7" type="ORF">PSEWESI4_02023</name>
</gene>
<feature type="transmembrane region" description="Helical" evidence="5">
    <location>
        <begin position="66"/>
        <end position="85"/>
    </location>
</feature>
<dbReference type="RefSeq" id="WP_187671084.1">
    <property type="nucleotide sequence ID" value="NZ_CAJFCI010000039.1"/>
</dbReference>
<organism evidence="7 8">
    <name type="scientific">Zestomonas carbonaria</name>
    <dbReference type="NCBI Taxonomy" id="2762745"/>
    <lineage>
        <taxon>Bacteria</taxon>
        <taxon>Pseudomonadati</taxon>
        <taxon>Pseudomonadota</taxon>
        <taxon>Gammaproteobacteria</taxon>
        <taxon>Pseudomonadales</taxon>
        <taxon>Pseudomonadaceae</taxon>
        <taxon>Zestomonas</taxon>
    </lineage>
</organism>
<keyword evidence="2 5" id="KW-0812">Transmembrane</keyword>
<feature type="transmembrane region" description="Helical" evidence="5">
    <location>
        <begin position="272"/>
        <end position="289"/>
    </location>
</feature>
<comment type="subcellular location">
    <subcellularLocation>
        <location evidence="1">Membrane</location>
        <topology evidence="1">Multi-pass membrane protein</topology>
    </subcellularLocation>
</comment>